<evidence type="ECO:0000256" key="2">
    <source>
        <dbReference type="ARBA" id="ARBA00005851"/>
    </source>
</evidence>
<feature type="region of interest" description="Disordered" evidence="13">
    <location>
        <begin position="229"/>
        <end position="339"/>
    </location>
</feature>
<evidence type="ECO:0000256" key="9">
    <source>
        <dbReference type="ARBA" id="ARBA00039086"/>
    </source>
</evidence>
<evidence type="ECO:0000256" key="3">
    <source>
        <dbReference type="ARBA" id="ARBA00022514"/>
    </source>
</evidence>
<evidence type="ECO:0000313" key="14">
    <source>
        <dbReference type="EMBL" id="KAJ5188087.1"/>
    </source>
</evidence>
<feature type="compositionally biased region" description="Basic and acidic residues" evidence="13">
    <location>
        <begin position="235"/>
        <end position="244"/>
    </location>
</feature>
<sequence length="367" mass="40271">MDPCKKKPSLPRLATNIPLLQKPPNASCNALPKNLPDANAPPIILPERPSRTSSMFKEDKHDEENIVPVTRFASEGIHVSQKGVDDSPLTKAKKLYYDDAFTTRGSHNSPKDRVTHESVVVVELRTSTKAKDDAPKLLSDFAHFLAQVYQRPETSMLVTIDQNTDLIFGTTSSSAYLLKITALSTLIGPLTNIRNTTLIQSTIQEMFGIAPDKGVVIYTPVSEDNLATNGTTARSEIDRLERADSSNSPSIFKSISRSMSRRMKSSSGNSAPISLTSVMSPDVITPTSTSPVTSGHIAPPRPHHAENKKPTEPPKDELMQRGLSKDEKPERTLKKRESLKSFVNRRLGELGELTTMKAFAATKGKKD</sequence>
<dbReference type="Pfam" id="PF01187">
    <property type="entry name" value="MIF"/>
    <property type="match status" value="1"/>
</dbReference>
<reference evidence="14" key="2">
    <citation type="journal article" date="2023" name="IMA Fungus">
        <title>Comparative genomic study of the Penicillium genus elucidates a diverse pangenome and 15 lateral gene transfer events.</title>
        <authorList>
            <person name="Petersen C."/>
            <person name="Sorensen T."/>
            <person name="Nielsen M.R."/>
            <person name="Sondergaard T.E."/>
            <person name="Sorensen J.L."/>
            <person name="Fitzpatrick D.A."/>
            <person name="Frisvad J.C."/>
            <person name="Nielsen K.L."/>
        </authorList>
    </citation>
    <scope>NUCLEOTIDE SEQUENCE</scope>
    <source>
        <strain evidence="14">IBT 16849</strain>
    </source>
</reference>
<dbReference type="EC" id="5.3.3.12" evidence="8"/>
<feature type="region of interest" description="Disordered" evidence="13">
    <location>
        <begin position="29"/>
        <end position="49"/>
    </location>
</feature>
<evidence type="ECO:0000256" key="4">
    <source>
        <dbReference type="ARBA" id="ARBA00022525"/>
    </source>
</evidence>
<comment type="caution">
    <text evidence="14">The sequence shown here is derived from an EMBL/GenBank/DDBJ whole genome shotgun (WGS) entry which is preliminary data.</text>
</comment>
<organism evidence="14 15">
    <name type="scientific">Penicillium cf. griseofulvum</name>
    <dbReference type="NCBI Taxonomy" id="2972120"/>
    <lineage>
        <taxon>Eukaryota</taxon>
        <taxon>Fungi</taxon>
        <taxon>Dikarya</taxon>
        <taxon>Ascomycota</taxon>
        <taxon>Pezizomycotina</taxon>
        <taxon>Eurotiomycetes</taxon>
        <taxon>Eurotiomycetidae</taxon>
        <taxon>Eurotiales</taxon>
        <taxon>Aspergillaceae</taxon>
        <taxon>Penicillium</taxon>
    </lineage>
</organism>
<evidence type="ECO:0000256" key="1">
    <source>
        <dbReference type="ARBA" id="ARBA00004613"/>
    </source>
</evidence>
<evidence type="ECO:0000313" key="15">
    <source>
        <dbReference type="Proteomes" id="UP001150879"/>
    </source>
</evidence>
<dbReference type="PANTHER" id="PTHR11954">
    <property type="entry name" value="D-DOPACHROME DECARBOXYLASE"/>
    <property type="match status" value="1"/>
</dbReference>
<comment type="catalytic activity">
    <reaction evidence="6">
        <text>3-phenylpyruvate = enol-phenylpyruvate</text>
        <dbReference type="Rhea" id="RHEA:17097"/>
        <dbReference type="ChEBI" id="CHEBI:16815"/>
        <dbReference type="ChEBI" id="CHEBI:18005"/>
        <dbReference type="EC" id="5.3.2.1"/>
    </reaction>
</comment>
<gene>
    <name evidence="14" type="ORF">N7472_007101</name>
</gene>
<proteinExistence type="inferred from homology"/>
<evidence type="ECO:0000256" key="7">
    <source>
        <dbReference type="ARBA" id="ARBA00036823"/>
    </source>
</evidence>
<dbReference type="GO" id="GO:0005576">
    <property type="term" value="C:extracellular region"/>
    <property type="evidence" value="ECO:0007669"/>
    <property type="project" value="UniProtKB-SubCell"/>
</dbReference>
<protein>
    <recommendedName>
        <fullName evidence="12">L-dopachrome isomerase</fullName>
        <ecNumber evidence="9">5.3.2.1</ecNumber>
        <ecNumber evidence="8">5.3.3.12</ecNumber>
    </recommendedName>
    <alternativeName>
        <fullName evidence="10">L-dopachrome tautomerase</fullName>
    </alternativeName>
    <alternativeName>
        <fullName evidence="11">Phenylpyruvate tautomerase</fullName>
    </alternativeName>
</protein>
<reference evidence="14" key="1">
    <citation type="submission" date="2022-11" db="EMBL/GenBank/DDBJ databases">
        <authorList>
            <person name="Petersen C."/>
        </authorList>
    </citation>
    <scope>NUCLEOTIDE SEQUENCE</scope>
    <source>
        <strain evidence="14">IBT 16849</strain>
    </source>
</reference>
<dbReference type="Gene3D" id="3.30.429.10">
    <property type="entry name" value="Macrophage Migration Inhibitory Factor"/>
    <property type="match status" value="1"/>
</dbReference>
<comment type="similarity">
    <text evidence="2">Belongs to the MIF family.</text>
</comment>
<dbReference type="GO" id="GO:0004167">
    <property type="term" value="F:dopachrome isomerase activity"/>
    <property type="evidence" value="ECO:0007669"/>
    <property type="project" value="UniProtKB-EC"/>
</dbReference>
<dbReference type="PANTHER" id="PTHR11954:SF6">
    <property type="entry name" value="MACROPHAGE MIGRATION INHIBITORY FACTOR"/>
    <property type="match status" value="1"/>
</dbReference>
<evidence type="ECO:0000256" key="6">
    <source>
        <dbReference type="ARBA" id="ARBA00036735"/>
    </source>
</evidence>
<dbReference type="EMBL" id="JAPQKP010000005">
    <property type="protein sequence ID" value="KAJ5188087.1"/>
    <property type="molecule type" value="Genomic_DNA"/>
</dbReference>
<comment type="subcellular location">
    <subcellularLocation>
        <location evidence="1">Secreted</location>
    </subcellularLocation>
</comment>
<dbReference type="InterPro" id="IPR001398">
    <property type="entry name" value="Macrophage_inhib_fac"/>
</dbReference>
<evidence type="ECO:0000256" key="10">
    <source>
        <dbReference type="ARBA" id="ARBA00041631"/>
    </source>
</evidence>
<keyword evidence="4" id="KW-0964">Secreted</keyword>
<dbReference type="InterPro" id="IPR014347">
    <property type="entry name" value="Tautomerase/MIF_sf"/>
</dbReference>
<comment type="catalytic activity">
    <reaction evidence="7">
        <text>L-dopachrome = 5,6-dihydroxyindole-2-carboxylate</text>
        <dbReference type="Rhea" id="RHEA:13041"/>
        <dbReference type="ChEBI" id="CHEBI:16875"/>
        <dbReference type="ChEBI" id="CHEBI:57509"/>
        <dbReference type="EC" id="5.3.3.12"/>
    </reaction>
</comment>
<evidence type="ECO:0000256" key="11">
    <source>
        <dbReference type="ARBA" id="ARBA00041912"/>
    </source>
</evidence>
<dbReference type="SUPFAM" id="SSF55331">
    <property type="entry name" value="Tautomerase/MIF"/>
    <property type="match status" value="1"/>
</dbReference>
<name>A0A9W9J1I6_9EURO</name>
<keyword evidence="5" id="KW-0413">Isomerase</keyword>
<dbReference type="Proteomes" id="UP001150879">
    <property type="component" value="Unassembled WGS sequence"/>
</dbReference>
<keyword evidence="15" id="KW-1185">Reference proteome</keyword>
<evidence type="ECO:0000256" key="8">
    <source>
        <dbReference type="ARBA" id="ARBA00038932"/>
    </source>
</evidence>
<dbReference type="EC" id="5.3.2.1" evidence="9"/>
<accession>A0A9W9J1I6</accession>
<evidence type="ECO:0000256" key="5">
    <source>
        <dbReference type="ARBA" id="ARBA00023235"/>
    </source>
</evidence>
<dbReference type="GO" id="GO:0050178">
    <property type="term" value="F:phenylpyruvate tautomerase activity"/>
    <property type="evidence" value="ECO:0007669"/>
    <property type="project" value="UniProtKB-EC"/>
</dbReference>
<dbReference type="AlphaFoldDB" id="A0A9W9J1I6"/>
<evidence type="ECO:0000256" key="13">
    <source>
        <dbReference type="SAM" id="MobiDB-lite"/>
    </source>
</evidence>
<feature type="compositionally biased region" description="Low complexity" evidence="13">
    <location>
        <begin position="245"/>
        <end position="258"/>
    </location>
</feature>
<feature type="compositionally biased region" description="Basic and acidic residues" evidence="13">
    <location>
        <begin position="303"/>
        <end position="339"/>
    </location>
</feature>
<feature type="compositionally biased region" description="Low complexity" evidence="13">
    <location>
        <begin position="280"/>
        <end position="294"/>
    </location>
</feature>
<dbReference type="OrthoDB" id="255819at2759"/>
<evidence type="ECO:0000256" key="12">
    <source>
        <dbReference type="ARBA" id="ARBA00042730"/>
    </source>
</evidence>
<keyword evidence="3" id="KW-0202">Cytokine</keyword>